<keyword evidence="2" id="KW-1185">Reference proteome</keyword>
<proteinExistence type="predicted"/>
<name>A0A498KIE6_MALDO</name>
<accession>A0A498KIE6</accession>
<dbReference type="Proteomes" id="UP000290289">
    <property type="component" value="Chromosome 2"/>
</dbReference>
<evidence type="ECO:0000313" key="1">
    <source>
        <dbReference type="EMBL" id="RXI06941.1"/>
    </source>
</evidence>
<sequence>MVYLRRSIKAPEEDNPKSKNKELVTVIHETGDYEMIYLFTHWKRNLGFVEDTLSHKHGHSLATYFGELTEIFQELEHFNKVAMECANDINVYKNIKPGSDTTNRKRGYKKWRRNGKAIAYPDTSHWPN</sequence>
<dbReference type="EMBL" id="RDQH01000328">
    <property type="protein sequence ID" value="RXI06941.1"/>
    <property type="molecule type" value="Genomic_DNA"/>
</dbReference>
<gene>
    <name evidence="1" type="ORF">DVH24_026077</name>
</gene>
<evidence type="ECO:0000313" key="2">
    <source>
        <dbReference type="Proteomes" id="UP000290289"/>
    </source>
</evidence>
<dbReference type="AlphaFoldDB" id="A0A498KIE6"/>
<reference evidence="1 2" key="1">
    <citation type="submission" date="2018-10" db="EMBL/GenBank/DDBJ databases">
        <title>A high-quality apple genome assembly.</title>
        <authorList>
            <person name="Hu J."/>
        </authorList>
    </citation>
    <scope>NUCLEOTIDE SEQUENCE [LARGE SCALE GENOMIC DNA]</scope>
    <source>
        <strain evidence="2">cv. HFTH1</strain>
        <tissue evidence="1">Young leaf</tissue>
    </source>
</reference>
<comment type="caution">
    <text evidence="1">The sequence shown here is derived from an EMBL/GenBank/DDBJ whole genome shotgun (WGS) entry which is preliminary data.</text>
</comment>
<organism evidence="1 2">
    <name type="scientific">Malus domestica</name>
    <name type="common">Apple</name>
    <name type="synonym">Pyrus malus</name>
    <dbReference type="NCBI Taxonomy" id="3750"/>
    <lineage>
        <taxon>Eukaryota</taxon>
        <taxon>Viridiplantae</taxon>
        <taxon>Streptophyta</taxon>
        <taxon>Embryophyta</taxon>
        <taxon>Tracheophyta</taxon>
        <taxon>Spermatophyta</taxon>
        <taxon>Magnoliopsida</taxon>
        <taxon>eudicotyledons</taxon>
        <taxon>Gunneridae</taxon>
        <taxon>Pentapetalae</taxon>
        <taxon>rosids</taxon>
        <taxon>fabids</taxon>
        <taxon>Rosales</taxon>
        <taxon>Rosaceae</taxon>
        <taxon>Amygdaloideae</taxon>
        <taxon>Maleae</taxon>
        <taxon>Malus</taxon>
    </lineage>
</organism>
<protein>
    <submittedName>
        <fullName evidence="1">Uncharacterized protein</fullName>
    </submittedName>
</protein>